<comment type="caution">
    <text evidence="1">The sequence shown here is derived from an EMBL/GenBank/DDBJ whole genome shotgun (WGS) entry which is preliminary data.</text>
</comment>
<organism evidence="1 2">
    <name type="scientific">Holdemania filiformis</name>
    <dbReference type="NCBI Taxonomy" id="61171"/>
    <lineage>
        <taxon>Bacteria</taxon>
        <taxon>Bacillati</taxon>
        <taxon>Bacillota</taxon>
        <taxon>Erysipelotrichia</taxon>
        <taxon>Erysipelotrichales</taxon>
        <taxon>Erysipelotrichaceae</taxon>
        <taxon>Holdemania</taxon>
    </lineage>
</organism>
<dbReference type="RefSeq" id="WP_117894195.1">
    <property type="nucleotide sequence ID" value="NZ_CABJCV010000004.1"/>
</dbReference>
<keyword evidence="2" id="KW-1185">Reference proteome</keyword>
<sequence>MESASPKLRIANDRDKLFFSEDIAAQAQVLSNLASNALKVQQIAILKLIRRLAFTALKTWEALSAEQLLYQHFEFQELLRTSKLETLCKSLPNAPPHITLNNYANVTINYFYQANGAKKESSHFISLDRLISLLALVPDWIPYIVAFIQLLGSLI</sequence>
<dbReference type="GeneID" id="83014644"/>
<dbReference type="AlphaFoldDB" id="A0A412G478"/>
<name>A0A412G478_9FIRM</name>
<dbReference type="EMBL" id="QRUP01000004">
    <property type="protein sequence ID" value="RGR75482.1"/>
    <property type="molecule type" value="Genomic_DNA"/>
</dbReference>
<gene>
    <name evidence="1" type="ORF">DWY25_04400</name>
</gene>
<accession>A0A412G478</accession>
<protein>
    <submittedName>
        <fullName evidence="1">Uncharacterized protein</fullName>
    </submittedName>
</protein>
<evidence type="ECO:0000313" key="2">
    <source>
        <dbReference type="Proteomes" id="UP000284178"/>
    </source>
</evidence>
<reference evidence="1 2" key="1">
    <citation type="submission" date="2018-08" db="EMBL/GenBank/DDBJ databases">
        <title>A genome reference for cultivated species of the human gut microbiota.</title>
        <authorList>
            <person name="Zou Y."/>
            <person name="Xue W."/>
            <person name="Luo G."/>
        </authorList>
    </citation>
    <scope>NUCLEOTIDE SEQUENCE [LARGE SCALE GENOMIC DNA]</scope>
    <source>
        <strain evidence="1 2">AF24-29</strain>
    </source>
</reference>
<evidence type="ECO:0000313" key="1">
    <source>
        <dbReference type="EMBL" id="RGR75482.1"/>
    </source>
</evidence>
<proteinExistence type="predicted"/>
<dbReference type="Proteomes" id="UP000284178">
    <property type="component" value="Unassembled WGS sequence"/>
</dbReference>